<sequence>MAWLTVKEALDLLKSEGVSVSDHMIRRWLREGKLKGKRPKNRKEGWRVDQKHLIQFIQSKKSQDSQTSTIHIYEAYEVLKKERDTLLAENEQLKAELEYLRKELSDKGINKIKKQEPEIDDHYLFDLSLLYAKSEDHGGVPVEIMQDEGDEEEFDEAPLVEKEKISREKVMKIWQEQIKRLNDREEVLKRAKEVLFTTLFKEDDRYATIEQTEKGYYICPFRSPRGKYYGSALKLIETAIPVLIKYANIQYGRELERQKLGY</sequence>
<name>A0A364K2N9_9BACL</name>
<protein>
    <submittedName>
        <fullName evidence="2">Uncharacterized protein</fullName>
    </submittedName>
</protein>
<keyword evidence="3" id="KW-1185">Reference proteome</keyword>
<accession>A0A364K2N9</accession>
<dbReference type="EMBL" id="QJKK01000008">
    <property type="protein sequence ID" value="RAL22666.1"/>
    <property type="molecule type" value="Genomic_DNA"/>
</dbReference>
<comment type="caution">
    <text evidence="2">The sequence shown here is derived from an EMBL/GenBank/DDBJ whole genome shotgun (WGS) entry which is preliminary data.</text>
</comment>
<feature type="coiled-coil region" evidence="1">
    <location>
        <begin position="76"/>
        <end position="110"/>
    </location>
</feature>
<dbReference type="AlphaFoldDB" id="A0A364K2N9"/>
<evidence type="ECO:0000256" key="1">
    <source>
        <dbReference type="SAM" id="Coils"/>
    </source>
</evidence>
<evidence type="ECO:0000313" key="3">
    <source>
        <dbReference type="Proteomes" id="UP000251213"/>
    </source>
</evidence>
<dbReference type="RefSeq" id="WP_113659669.1">
    <property type="nucleotide sequence ID" value="NZ_KZ845670.1"/>
</dbReference>
<gene>
    <name evidence="2" type="ORF">DL897_13440</name>
</gene>
<keyword evidence="1" id="KW-0175">Coiled coil</keyword>
<reference evidence="2 3" key="2">
    <citation type="submission" date="2018-06" db="EMBL/GenBank/DDBJ databases">
        <authorList>
            <person name="Zhirakovskaya E."/>
        </authorList>
    </citation>
    <scope>NUCLEOTIDE SEQUENCE [LARGE SCALE GENOMIC DNA]</scope>
    <source>
        <strain evidence="2 3">FBKL4.011</strain>
    </source>
</reference>
<dbReference type="OrthoDB" id="2967938at2"/>
<reference evidence="2 3" key="1">
    <citation type="submission" date="2018-06" db="EMBL/GenBank/DDBJ databases">
        <title>Thermoflavimicrobium daqus sp. nov., a thermophilic microbe isolated from Moutai-flavour Daqu.</title>
        <authorList>
            <person name="Wang X."/>
            <person name="Zhou H."/>
        </authorList>
    </citation>
    <scope>NUCLEOTIDE SEQUENCE [LARGE SCALE GENOMIC DNA]</scope>
    <source>
        <strain evidence="2 3">FBKL4.011</strain>
    </source>
</reference>
<dbReference type="Proteomes" id="UP000251213">
    <property type="component" value="Unassembled WGS sequence"/>
</dbReference>
<evidence type="ECO:0000313" key="2">
    <source>
        <dbReference type="EMBL" id="RAL22666.1"/>
    </source>
</evidence>
<proteinExistence type="predicted"/>
<organism evidence="2 3">
    <name type="scientific">Thermoflavimicrobium daqui</name>
    <dbReference type="NCBI Taxonomy" id="2137476"/>
    <lineage>
        <taxon>Bacteria</taxon>
        <taxon>Bacillati</taxon>
        <taxon>Bacillota</taxon>
        <taxon>Bacilli</taxon>
        <taxon>Bacillales</taxon>
        <taxon>Thermoactinomycetaceae</taxon>
        <taxon>Thermoflavimicrobium</taxon>
    </lineage>
</organism>